<keyword evidence="2" id="KW-0285">Flavoprotein</keyword>
<dbReference type="Proteomes" id="UP000597613">
    <property type="component" value="Unassembled WGS sequence"/>
</dbReference>
<evidence type="ECO:0000313" key="5">
    <source>
        <dbReference type="EMBL" id="MBC3941423.1"/>
    </source>
</evidence>
<evidence type="ECO:0000259" key="4">
    <source>
        <dbReference type="Pfam" id="PF01494"/>
    </source>
</evidence>
<evidence type="ECO:0000256" key="3">
    <source>
        <dbReference type="ARBA" id="ARBA00022827"/>
    </source>
</evidence>
<dbReference type="PANTHER" id="PTHR43004">
    <property type="entry name" value="TRK SYSTEM POTASSIUM UPTAKE PROTEIN"/>
    <property type="match status" value="1"/>
</dbReference>
<dbReference type="RefSeq" id="WP_187503176.1">
    <property type="nucleotide sequence ID" value="NZ_CP162536.1"/>
</dbReference>
<sequence length="484" mass="52257">MINADVIVVGGGPVGLWAACELKLAGLTVILLERRDVSMAQSRALTMHGRTLEMFAMRGLAERFLAKGQAISTGHYAALDTRLDFSAFDTRYPFTLLLPQSQTEALIEEHARELGVIVLRGHEVTRITGSETEGYGVFAQHEDSEASFHARAVVGADARRSIVRQTAGIAFEGHPATLSIMMGDVSLRGLDGPPVRMVTNARGAVTIVPVGNGGTMRVIVVDPQRTHVAVGEPLTLEELSASTRHILDEDVHFSDPTWLTRFGDETRLAARYREGRLFLVGDAAHLHFPAGGQGMNVGLQDAMNLGWKLAAVLNDRAPPSLLDSYEAERRPVGAQLARNTEAQGALMTRFDAGHLALRAEMSDLLKVPEINRRLAGVLSGFDLRYPSGGLFGDTPGAGERVADRNIVLPDETTTRIYALLAGGTWLHLSFGDSAQVALPGWLQAGAVRYVTARTPKSQASHEQTQAVLIRPDGYVAEQLPTAPR</sequence>
<comment type="cofactor">
    <cofactor evidence="1">
        <name>FAD</name>
        <dbReference type="ChEBI" id="CHEBI:57692"/>
    </cofactor>
</comment>
<keyword evidence="6" id="KW-1185">Reference proteome</keyword>
<feature type="domain" description="FAD-binding" evidence="4">
    <location>
        <begin position="4"/>
        <end position="340"/>
    </location>
</feature>
<dbReference type="InterPro" id="IPR036188">
    <property type="entry name" value="FAD/NAD-bd_sf"/>
</dbReference>
<dbReference type="InterPro" id="IPR050641">
    <property type="entry name" value="RIFMO-like"/>
</dbReference>
<dbReference type="Gene3D" id="3.30.70.2450">
    <property type="match status" value="1"/>
</dbReference>
<dbReference type="Gene3D" id="3.50.50.60">
    <property type="entry name" value="FAD/NAD(P)-binding domain"/>
    <property type="match status" value="2"/>
</dbReference>
<accession>A0ABR7ALU5</accession>
<keyword evidence="3" id="KW-0274">FAD</keyword>
<name>A0ABR7ALU5_9SPHN</name>
<dbReference type="Pfam" id="PF21274">
    <property type="entry name" value="Rng_hyd_C"/>
    <property type="match status" value="1"/>
</dbReference>
<dbReference type="Pfam" id="PF01494">
    <property type="entry name" value="FAD_binding_3"/>
    <property type="match status" value="1"/>
</dbReference>
<evidence type="ECO:0000256" key="2">
    <source>
        <dbReference type="ARBA" id="ARBA00022630"/>
    </source>
</evidence>
<organism evidence="5 6">
    <name type="scientific">Sphingomonas albertensis</name>
    <dbReference type="NCBI Taxonomy" id="2762591"/>
    <lineage>
        <taxon>Bacteria</taxon>
        <taxon>Pseudomonadati</taxon>
        <taxon>Pseudomonadota</taxon>
        <taxon>Alphaproteobacteria</taxon>
        <taxon>Sphingomonadales</taxon>
        <taxon>Sphingomonadaceae</taxon>
        <taxon>Sphingomonas</taxon>
    </lineage>
</organism>
<reference evidence="5 6" key="1">
    <citation type="submission" date="2020-08" db="EMBL/GenBank/DDBJ databases">
        <title>Putative novel bacterial strains isolated from necrotic wheat leaf tissues caused by Xanthomonas translucens.</title>
        <authorList>
            <person name="Tambong J.T."/>
        </authorList>
    </citation>
    <scope>NUCLEOTIDE SEQUENCE [LARGE SCALE GENOMIC DNA]</scope>
    <source>
        <strain evidence="6">DOAB 1063</strain>
    </source>
</reference>
<dbReference type="EMBL" id="JACONT010000010">
    <property type="protein sequence ID" value="MBC3941423.1"/>
    <property type="molecule type" value="Genomic_DNA"/>
</dbReference>
<comment type="caution">
    <text evidence="5">The sequence shown here is derived from an EMBL/GenBank/DDBJ whole genome shotgun (WGS) entry which is preliminary data.</text>
</comment>
<protein>
    <submittedName>
        <fullName evidence="5">FAD-dependent oxidoreductase</fullName>
    </submittedName>
</protein>
<proteinExistence type="predicted"/>
<gene>
    <name evidence="5" type="ORF">H8S47_06955</name>
</gene>
<dbReference type="PANTHER" id="PTHR43004:SF19">
    <property type="entry name" value="BINDING MONOOXYGENASE, PUTATIVE (JCVI)-RELATED"/>
    <property type="match status" value="1"/>
</dbReference>
<evidence type="ECO:0000313" key="6">
    <source>
        <dbReference type="Proteomes" id="UP000597613"/>
    </source>
</evidence>
<evidence type="ECO:0000256" key="1">
    <source>
        <dbReference type="ARBA" id="ARBA00001974"/>
    </source>
</evidence>
<dbReference type="PRINTS" id="PR00420">
    <property type="entry name" value="RNGMNOXGNASE"/>
</dbReference>
<dbReference type="Gene3D" id="3.40.30.120">
    <property type="match status" value="1"/>
</dbReference>
<dbReference type="SUPFAM" id="SSF51905">
    <property type="entry name" value="FAD/NAD(P)-binding domain"/>
    <property type="match status" value="1"/>
</dbReference>
<dbReference type="InterPro" id="IPR002938">
    <property type="entry name" value="FAD-bd"/>
</dbReference>